<feature type="non-terminal residue" evidence="1">
    <location>
        <position position="43"/>
    </location>
</feature>
<comment type="caution">
    <text evidence="1">The sequence shown here is derived from an EMBL/GenBank/DDBJ whole genome shotgun (WGS) entry which is preliminary data.</text>
</comment>
<name>A0A820C7T7_9BILA</name>
<reference evidence="1" key="1">
    <citation type="submission" date="2021-02" db="EMBL/GenBank/DDBJ databases">
        <authorList>
            <person name="Nowell W R."/>
        </authorList>
    </citation>
    <scope>NUCLEOTIDE SEQUENCE</scope>
</reference>
<dbReference type="EMBL" id="CAJOBD010016829">
    <property type="protein sequence ID" value="CAF4218031.1"/>
    <property type="molecule type" value="Genomic_DNA"/>
</dbReference>
<accession>A0A820C7T7</accession>
<protein>
    <submittedName>
        <fullName evidence="1">Uncharacterized protein</fullName>
    </submittedName>
</protein>
<evidence type="ECO:0000313" key="2">
    <source>
        <dbReference type="Proteomes" id="UP000663836"/>
    </source>
</evidence>
<evidence type="ECO:0000313" key="1">
    <source>
        <dbReference type="EMBL" id="CAF4218031.1"/>
    </source>
</evidence>
<proteinExistence type="predicted"/>
<sequence>MLVRTWQLKGGMSAEMTALEIKHSNGETSKMIVRRPGADSLNR</sequence>
<dbReference type="Proteomes" id="UP000663836">
    <property type="component" value="Unassembled WGS sequence"/>
</dbReference>
<organism evidence="1 2">
    <name type="scientific">Rotaria sordida</name>
    <dbReference type="NCBI Taxonomy" id="392033"/>
    <lineage>
        <taxon>Eukaryota</taxon>
        <taxon>Metazoa</taxon>
        <taxon>Spiralia</taxon>
        <taxon>Gnathifera</taxon>
        <taxon>Rotifera</taxon>
        <taxon>Eurotatoria</taxon>
        <taxon>Bdelloidea</taxon>
        <taxon>Philodinida</taxon>
        <taxon>Philodinidae</taxon>
        <taxon>Rotaria</taxon>
    </lineage>
</organism>
<gene>
    <name evidence="1" type="ORF">JBS370_LOCUS37309</name>
</gene>
<dbReference type="AlphaFoldDB" id="A0A820C7T7"/>